<keyword evidence="1 2" id="KW-0808">Transferase</keyword>
<keyword evidence="1" id="KW-0819">tRNA processing</keyword>
<dbReference type="InterPro" id="IPR050362">
    <property type="entry name" value="Cation-dep_OMT"/>
</dbReference>
<feature type="binding site" evidence="1">
    <location>
        <position position="83"/>
    </location>
    <ligand>
        <name>S-adenosyl-L-methionine</name>
        <dbReference type="ChEBI" id="CHEBI:59789"/>
    </ligand>
</feature>
<dbReference type="SUPFAM" id="SSF53335">
    <property type="entry name" value="S-adenosyl-L-methionine-dependent methyltransferases"/>
    <property type="match status" value="1"/>
</dbReference>
<dbReference type="PROSITE" id="PS51682">
    <property type="entry name" value="SAM_OMT_I"/>
    <property type="match status" value="1"/>
</dbReference>
<keyword evidence="1" id="KW-0949">S-adenosyl-L-methionine</keyword>
<feature type="binding site" evidence="1">
    <location>
        <position position="36"/>
    </location>
    <ligand>
        <name>S-adenosyl-L-methionine</name>
        <dbReference type="ChEBI" id="CHEBI:59789"/>
    </ligand>
</feature>
<feature type="binding site" evidence="1">
    <location>
        <position position="157"/>
    </location>
    <ligand>
        <name>Mg(2+)</name>
        <dbReference type="ChEBI" id="CHEBI:18420"/>
    </ligand>
</feature>
<dbReference type="GO" id="GO:0008757">
    <property type="term" value="F:S-adenosylmethionine-dependent methyltransferase activity"/>
    <property type="evidence" value="ECO:0007669"/>
    <property type="project" value="TreeGrafter"/>
</dbReference>
<comment type="similarity">
    <text evidence="1">Belongs to the class I-like SAM-binding methyltransferase superfamily. Cation-dependent O-methyltransferase family.</text>
</comment>
<evidence type="ECO:0000256" key="1">
    <source>
        <dbReference type="HAMAP-Rule" id="MF_02217"/>
    </source>
</evidence>
<feature type="binding site" evidence="1">
    <location>
        <position position="66"/>
    </location>
    <ligand>
        <name>S-adenosyl-L-methionine</name>
        <dbReference type="ChEBI" id="CHEBI:59789"/>
    </ligand>
</feature>
<dbReference type="PANTHER" id="PTHR10509">
    <property type="entry name" value="O-METHYLTRANSFERASE-RELATED"/>
    <property type="match status" value="1"/>
</dbReference>
<dbReference type="InterPro" id="IPR029063">
    <property type="entry name" value="SAM-dependent_MTases_sf"/>
</dbReference>
<dbReference type="GeneID" id="93645063"/>
<dbReference type="EC" id="2.1.1.-" evidence="1"/>
<dbReference type="HAMAP" id="MF_02217">
    <property type="entry name" value="TrmR_methyltr"/>
    <property type="match status" value="1"/>
</dbReference>
<feature type="binding site" evidence="1">
    <location>
        <position position="131"/>
    </location>
    <ligand>
        <name>S-adenosyl-L-methionine</name>
        <dbReference type="ChEBI" id="CHEBI:59789"/>
    </ligand>
</feature>
<keyword evidence="1" id="KW-0460">Magnesium</keyword>
<dbReference type="Proteomes" id="UP000031829">
    <property type="component" value="Chromosome"/>
</dbReference>
<dbReference type="InterPro" id="IPR043675">
    <property type="entry name" value="TrmR_methyltr"/>
</dbReference>
<evidence type="ECO:0000313" key="2">
    <source>
        <dbReference type="EMBL" id="AJI22481.1"/>
    </source>
</evidence>
<organism evidence="2 3">
    <name type="scientific">Priestia megaterium (strain ATCC 14581 / DSM 32 / CCUG 1817 / JCM 2506 / NBRC 15308 / NCIMB 9376 / NCTC 10342 / NRRL B-14308 / VKM B-512 / Ford 19)</name>
    <name type="common">Bacillus megaterium</name>
    <dbReference type="NCBI Taxonomy" id="1348623"/>
    <lineage>
        <taxon>Bacteria</taxon>
        <taxon>Bacillati</taxon>
        <taxon>Bacillota</taxon>
        <taxon>Bacilli</taxon>
        <taxon>Bacillales</taxon>
        <taxon>Bacillaceae</taxon>
        <taxon>Priestia</taxon>
    </lineage>
</organism>
<proteinExistence type="inferred from homology"/>
<keyword evidence="1 2" id="KW-0489">Methyltransferase</keyword>
<feature type="binding site" evidence="1">
    <location>
        <begin position="111"/>
        <end position="112"/>
    </location>
    <ligand>
        <name>S-adenosyl-L-methionine</name>
        <dbReference type="ChEBI" id="CHEBI:59789"/>
    </ligand>
</feature>
<dbReference type="GO" id="GO:0016300">
    <property type="term" value="F:tRNA (uridine) methyltransferase activity"/>
    <property type="evidence" value="ECO:0007669"/>
    <property type="project" value="UniProtKB-UniRule"/>
</dbReference>
<comment type="function">
    <text evidence="1">Catalyzes the methylation of 5-hydroxyuridine (ho5U) to form 5-methoxyuridine (mo5U) at position 34 in tRNAs.</text>
</comment>
<comment type="subunit">
    <text evidence="1">Homodimer.</text>
</comment>
<dbReference type="Pfam" id="PF01596">
    <property type="entry name" value="Methyltransf_3"/>
    <property type="match status" value="1"/>
</dbReference>
<feature type="binding site" evidence="1">
    <location>
        <position position="131"/>
    </location>
    <ligand>
        <name>Mg(2+)</name>
        <dbReference type="ChEBI" id="CHEBI:18420"/>
    </ligand>
</feature>
<dbReference type="RefSeq" id="WP_013059283.1">
    <property type="nucleotide sequence ID" value="NZ_BCVB01000008.1"/>
</dbReference>
<keyword evidence="1" id="KW-0479">Metal-binding</keyword>
<dbReference type="GO" id="GO:0030488">
    <property type="term" value="P:tRNA methylation"/>
    <property type="evidence" value="ECO:0007669"/>
    <property type="project" value="UniProtKB-UniRule"/>
</dbReference>
<dbReference type="PANTHER" id="PTHR10509:SF14">
    <property type="entry name" value="CAFFEOYL-COA O-METHYLTRANSFERASE 3-RELATED"/>
    <property type="match status" value="1"/>
</dbReference>
<dbReference type="HOGENOM" id="CLU_067676_4_0_9"/>
<dbReference type="Gene3D" id="3.40.50.150">
    <property type="entry name" value="Vaccinia Virus protein VP39"/>
    <property type="match status" value="1"/>
</dbReference>
<dbReference type="KEGG" id="bmeg:BG04_1598"/>
<dbReference type="InterPro" id="IPR002935">
    <property type="entry name" value="SAM_O-MeTrfase"/>
</dbReference>
<dbReference type="EMBL" id="CP009920">
    <property type="protein sequence ID" value="AJI22481.1"/>
    <property type="molecule type" value="Genomic_DNA"/>
</dbReference>
<accession>A0A0B6AG51</accession>
<feature type="binding site" evidence="1">
    <location>
        <position position="158"/>
    </location>
    <ligand>
        <name>Mg(2+)</name>
        <dbReference type="ChEBI" id="CHEBI:18420"/>
    </ligand>
</feature>
<name>A0A0B6AG51_PRIM2</name>
<protein>
    <recommendedName>
        <fullName evidence="1">tRNA 5-hydroxyuridine methyltransferase</fullName>
        <ecNumber evidence="1">2.1.1.-</ecNumber>
    </recommendedName>
    <alternativeName>
        <fullName evidence="1">ho5U methyltransferase</fullName>
    </alternativeName>
</protein>
<comment type="catalytic activity">
    <reaction evidence="1">
        <text>5-hydroxyuridine(34) in tRNA + S-adenosyl-L-methionine = 5-methoxyuridine(34) in tRNA + S-adenosyl-L-homocysteine + H(+)</text>
        <dbReference type="Rhea" id="RHEA:60524"/>
        <dbReference type="Rhea" id="RHEA-COMP:13381"/>
        <dbReference type="Rhea" id="RHEA-COMP:15591"/>
        <dbReference type="ChEBI" id="CHEBI:15378"/>
        <dbReference type="ChEBI" id="CHEBI:57856"/>
        <dbReference type="ChEBI" id="CHEBI:59789"/>
        <dbReference type="ChEBI" id="CHEBI:136877"/>
        <dbReference type="ChEBI" id="CHEBI:143860"/>
    </reaction>
</comment>
<dbReference type="GO" id="GO:0008171">
    <property type="term" value="F:O-methyltransferase activity"/>
    <property type="evidence" value="ECO:0007669"/>
    <property type="project" value="InterPro"/>
</dbReference>
<gene>
    <name evidence="1" type="primary">trmR</name>
    <name evidence="2" type="ORF">BG04_1598</name>
</gene>
<sequence length="218" mass="25329">MLLQNVEQYVEKLIPKRQELIEEMEAYAKEHHVPIMELIGVETLLQILRLHQPKHILEIGTAIAYSSIRMTHALPEARVVTVERNEERYQKAQEFIERAGKQDKIVSLFGDALELRDEIERHGPYDAVFIDAAKGQYQRFFEHYEPMLSSKGMIISDNVLFKGHVATDLAEVETRRRRSLIKKIQAYNTWLMNHPDYYTTILPIGDGIAISIKRGDQE</sequence>
<reference evidence="2 3" key="1">
    <citation type="journal article" date="2015" name="Genome Announc.">
        <title>Complete genome sequences for 35 biothreat assay-relevant bacillus species.</title>
        <authorList>
            <person name="Johnson S.L."/>
            <person name="Daligault H.E."/>
            <person name="Davenport K.W."/>
            <person name="Jaissle J."/>
            <person name="Frey K.G."/>
            <person name="Ladner J.T."/>
            <person name="Broomall S.M."/>
            <person name="Bishop-Lilly K.A."/>
            <person name="Bruce D.C."/>
            <person name="Gibbons H.S."/>
            <person name="Coyne S.R."/>
            <person name="Lo C.C."/>
            <person name="Meincke L."/>
            <person name="Munk A.C."/>
            <person name="Koroleva G.I."/>
            <person name="Rosenzweig C.N."/>
            <person name="Palacios G.F."/>
            <person name="Redden C.L."/>
            <person name="Minogue T.D."/>
            <person name="Chain P.S."/>
        </authorList>
    </citation>
    <scope>NUCLEOTIDE SEQUENCE [LARGE SCALE GENOMIC DNA]</scope>
    <source>
        <strain evidence="3">ATCC 14581 / DSM 32 / JCM 2506 / NBRC 15308 / NCIMB 9376 / NCTC 10342 / NRRL B-14308 / VKM B-512</strain>
    </source>
</reference>
<evidence type="ECO:0000313" key="3">
    <source>
        <dbReference type="Proteomes" id="UP000031829"/>
    </source>
</evidence>
<dbReference type="GO" id="GO:0000287">
    <property type="term" value="F:magnesium ion binding"/>
    <property type="evidence" value="ECO:0007669"/>
    <property type="project" value="UniProtKB-UniRule"/>
</dbReference>
<dbReference type="AlphaFoldDB" id="A0A0B6AG51"/>